<reference evidence="5 6" key="1">
    <citation type="submission" date="2016-12" db="EMBL/GenBank/DDBJ databases">
        <title>Thioflexothrix psekupsii D3 genome sequencing and assembly.</title>
        <authorList>
            <person name="Fomenkov A."/>
            <person name="Vincze T."/>
            <person name="Grabovich M."/>
            <person name="Anton B.P."/>
            <person name="Dubinina G."/>
            <person name="Orlova M."/>
            <person name="Belousova E."/>
            <person name="Roberts R.J."/>
        </authorList>
    </citation>
    <scope>NUCLEOTIDE SEQUENCE [LARGE SCALE GENOMIC DNA]</scope>
    <source>
        <strain evidence="5">D3</strain>
    </source>
</reference>
<dbReference type="InterPro" id="IPR058792">
    <property type="entry name" value="Beta-barrel_RND_2"/>
</dbReference>
<keyword evidence="2" id="KW-0472">Membrane</keyword>
<feature type="domain" description="Multidrug resistance protein MdtA-like barrel-sandwich hybrid" evidence="3">
    <location>
        <begin position="97"/>
        <end position="218"/>
    </location>
</feature>
<dbReference type="Pfam" id="PF25917">
    <property type="entry name" value="BSH_RND"/>
    <property type="match status" value="1"/>
</dbReference>
<keyword evidence="6" id="KW-1185">Reference proteome</keyword>
<keyword evidence="2" id="KW-1133">Transmembrane helix</keyword>
<dbReference type="Gene3D" id="2.40.50.100">
    <property type="match status" value="1"/>
</dbReference>
<gene>
    <name evidence="5" type="ORF">TPSD3_06580</name>
</gene>
<dbReference type="NCBIfam" id="TIGR01730">
    <property type="entry name" value="RND_mfp"/>
    <property type="match status" value="1"/>
</dbReference>
<keyword evidence="2" id="KW-0812">Transmembrane</keyword>
<evidence type="ECO:0000256" key="1">
    <source>
        <dbReference type="ARBA" id="ARBA00009477"/>
    </source>
</evidence>
<accession>A0A251X884</accession>
<dbReference type="GO" id="GO:1990281">
    <property type="term" value="C:efflux pump complex"/>
    <property type="evidence" value="ECO:0007669"/>
    <property type="project" value="TreeGrafter"/>
</dbReference>
<dbReference type="Proteomes" id="UP000194798">
    <property type="component" value="Unassembled WGS sequence"/>
</dbReference>
<dbReference type="GO" id="GO:0015562">
    <property type="term" value="F:efflux transmembrane transporter activity"/>
    <property type="evidence" value="ECO:0007669"/>
    <property type="project" value="TreeGrafter"/>
</dbReference>
<dbReference type="PANTHER" id="PTHR30469">
    <property type="entry name" value="MULTIDRUG RESISTANCE PROTEIN MDTA"/>
    <property type="match status" value="1"/>
</dbReference>
<evidence type="ECO:0000313" key="6">
    <source>
        <dbReference type="Proteomes" id="UP000194798"/>
    </source>
</evidence>
<evidence type="ECO:0000313" key="5">
    <source>
        <dbReference type="EMBL" id="OUD14004.1"/>
    </source>
</evidence>
<dbReference type="InterPro" id="IPR058625">
    <property type="entry name" value="MdtA-like_BSH"/>
</dbReference>
<comment type="similarity">
    <text evidence="1">Belongs to the membrane fusion protein (MFP) (TC 8.A.1) family.</text>
</comment>
<dbReference type="AlphaFoldDB" id="A0A251X884"/>
<dbReference type="Pfam" id="PF25954">
    <property type="entry name" value="Beta-barrel_RND_2"/>
    <property type="match status" value="1"/>
</dbReference>
<dbReference type="SUPFAM" id="SSF111369">
    <property type="entry name" value="HlyD-like secretion proteins"/>
    <property type="match status" value="1"/>
</dbReference>
<dbReference type="PANTHER" id="PTHR30469:SF11">
    <property type="entry name" value="BLL4320 PROTEIN"/>
    <property type="match status" value="1"/>
</dbReference>
<comment type="caution">
    <text evidence="5">The sequence shown here is derived from an EMBL/GenBank/DDBJ whole genome shotgun (WGS) entry which is preliminary data.</text>
</comment>
<sequence length="396" mass="44954">MAAAHFFCKWLKRTGHFIIQLIETYEVIRMFKLFFYFLLGVISIIFLTACQRDSNAPDTSKRAASRTATVPVILQIPLWKNERIRVETIATAYAQKTATLYPKQNGEITAIYFRTGEWVKAGQILLQLDDKNEKIALELAHVQATDAERLFKRYQRAEGTQTFAPAVVDEARTAMQLRQIQLKAAQLAVEERQIIAPFSGYIGFSSLNIGDRVSPNTAIASLDDRKKLNIRFSLPESFAIHLQLGQNITLFSWRDNAPIQAEISEIDSQIDSRTRHLLIQAQFDNEPDHYRPGMSFRIQAEFYGKTYPAVPEMAVQWGGDGAYIWVVQEAQVQQLPISIVQRLEGELLIDAALTPEMPIIIEGVQRVRKGAQIESFDPILFVENAKNMPTIPLKLQ</sequence>
<evidence type="ECO:0000259" key="4">
    <source>
        <dbReference type="Pfam" id="PF25954"/>
    </source>
</evidence>
<protein>
    <submittedName>
        <fullName evidence="5">Uncharacterized protein</fullName>
    </submittedName>
</protein>
<evidence type="ECO:0000259" key="3">
    <source>
        <dbReference type="Pfam" id="PF25917"/>
    </source>
</evidence>
<dbReference type="Gene3D" id="2.40.30.170">
    <property type="match status" value="1"/>
</dbReference>
<dbReference type="Gene3D" id="1.10.287.470">
    <property type="entry name" value="Helix hairpin bin"/>
    <property type="match status" value="1"/>
</dbReference>
<dbReference type="EMBL" id="MSLT01000012">
    <property type="protein sequence ID" value="OUD14004.1"/>
    <property type="molecule type" value="Genomic_DNA"/>
</dbReference>
<evidence type="ECO:0000256" key="2">
    <source>
        <dbReference type="SAM" id="Phobius"/>
    </source>
</evidence>
<dbReference type="OrthoDB" id="9806939at2"/>
<name>A0A251X884_9GAMM</name>
<dbReference type="InterPro" id="IPR006143">
    <property type="entry name" value="RND_pump_MFP"/>
</dbReference>
<feature type="transmembrane region" description="Helical" evidence="2">
    <location>
        <begin position="33"/>
        <end position="49"/>
    </location>
</feature>
<proteinExistence type="inferred from homology"/>
<dbReference type="Gene3D" id="2.40.420.20">
    <property type="match status" value="1"/>
</dbReference>
<feature type="domain" description="CusB-like beta-barrel" evidence="4">
    <location>
        <begin position="231"/>
        <end position="299"/>
    </location>
</feature>
<organism evidence="5 6">
    <name type="scientific">Thioflexithrix psekupsensis</name>
    <dbReference type="NCBI Taxonomy" id="1570016"/>
    <lineage>
        <taxon>Bacteria</taxon>
        <taxon>Pseudomonadati</taxon>
        <taxon>Pseudomonadota</taxon>
        <taxon>Gammaproteobacteria</taxon>
        <taxon>Thiotrichales</taxon>
        <taxon>Thioflexithrix</taxon>
    </lineage>
</organism>